<proteinExistence type="inferred from homology"/>
<evidence type="ECO:0000256" key="9">
    <source>
        <dbReference type="SAM" id="MobiDB-lite"/>
    </source>
</evidence>
<dbReference type="GeneID" id="8437318"/>
<dbReference type="Pfam" id="PF21948">
    <property type="entry name" value="LplA-B_cat"/>
    <property type="match status" value="1"/>
</dbReference>
<organism evidence="11 12">
    <name type="scientific">Uncinocarpus reesii (strain UAMH 1704)</name>
    <dbReference type="NCBI Taxonomy" id="336963"/>
    <lineage>
        <taxon>Eukaryota</taxon>
        <taxon>Fungi</taxon>
        <taxon>Dikarya</taxon>
        <taxon>Ascomycota</taxon>
        <taxon>Pezizomycotina</taxon>
        <taxon>Eurotiomycetes</taxon>
        <taxon>Eurotiomycetidae</taxon>
        <taxon>Onygenales</taxon>
        <taxon>Onygenaceae</taxon>
        <taxon>Uncinocarpus</taxon>
    </lineage>
</organism>
<keyword evidence="4 5" id="KW-0012">Acyltransferase</keyword>
<keyword evidence="12" id="KW-1185">Reference proteome</keyword>
<evidence type="ECO:0000256" key="5">
    <source>
        <dbReference type="PIRNR" id="PIRNR016262"/>
    </source>
</evidence>
<dbReference type="PANTHER" id="PTHR10993:SF7">
    <property type="entry name" value="LIPOYLTRANSFERASE 2, MITOCHONDRIAL-RELATED"/>
    <property type="match status" value="1"/>
</dbReference>
<evidence type="ECO:0000256" key="3">
    <source>
        <dbReference type="ARBA" id="ARBA00022679"/>
    </source>
</evidence>
<protein>
    <recommendedName>
        <fullName evidence="5">Octanoyltransferase</fullName>
        <ecNumber evidence="5">2.3.1.181</ecNumber>
    </recommendedName>
</protein>
<dbReference type="RefSeq" id="XP_002541007.1">
    <property type="nucleotide sequence ID" value="XM_002540961.1"/>
</dbReference>
<dbReference type="eggNOG" id="KOG0325">
    <property type="taxonomic scope" value="Eukaryota"/>
</dbReference>
<feature type="site" description="Lowers pKa of active site Cys" evidence="8">
    <location>
        <position position="189"/>
    </location>
</feature>
<accession>C4JE98</accession>
<feature type="active site" description="Acyl-thioester intermediate" evidence="6">
    <location>
        <position position="224"/>
    </location>
</feature>
<evidence type="ECO:0000256" key="1">
    <source>
        <dbReference type="ARBA" id="ARBA00004821"/>
    </source>
</evidence>
<dbReference type="InParanoid" id="C4JE98"/>
<evidence type="ECO:0000256" key="4">
    <source>
        <dbReference type="ARBA" id="ARBA00023315"/>
    </source>
</evidence>
<feature type="binding site" evidence="7">
    <location>
        <begin position="192"/>
        <end position="194"/>
    </location>
    <ligand>
        <name>substrate</name>
    </ligand>
</feature>
<dbReference type="PANTHER" id="PTHR10993">
    <property type="entry name" value="OCTANOYLTRANSFERASE"/>
    <property type="match status" value="1"/>
</dbReference>
<evidence type="ECO:0000256" key="6">
    <source>
        <dbReference type="PIRSR" id="PIRSR016262-1"/>
    </source>
</evidence>
<comment type="pathway">
    <text evidence="1 5">Protein modification; protein lipoylation via endogenous pathway; protein N(6)-(lipoyl)lysine from octanoyl-[acyl-carrier-protein]: step 1/2.</text>
</comment>
<dbReference type="FunCoup" id="C4JE98">
    <property type="interactions" value="344"/>
</dbReference>
<dbReference type="InterPro" id="IPR045864">
    <property type="entry name" value="aa-tRNA-synth_II/BPL/LPL"/>
</dbReference>
<evidence type="ECO:0000259" key="10">
    <source>
        <dbReference type="PROSITE" id="PS51733"/>
    </source>
</evidence>
<dbReference type="KEGG" id="ure:UREG_00520"/>
<dbReference type="InterPro" id="IPR004143">
    <property type="entry name" value="BPL_LPL_catalytic"/>
</dbReference>
<sequence length="286" mass="31288">MRLAHLHIPNLIPFTHASRLQQTLVSRLLTYKKLSDLSDSQPTLAPPDPTILTFTPYPVYTTGRRDLPPPSDTSISHTTTKPPWLPAPLEPIRPILTASPPLAEYHATLRGGQTTYHGPGQLVAYTILDLRRLRIGPRAHIRLLEETVLDVLASHGVQGILSDDPGVWVAPSSTKAANWIENNAFAARKIAAVGVHLRRFVSSYGVGLNITEEPMWYFRQIVACGLEGRDATSLEGQGVQVKGGIEEVAKRFVQAFVGRLNEGTASGGVGPKIDEIFEIEEKDVLS</sequence>
<dbReference type="OMA" id="TEEPMWY"/>
<dbReference type="UniPathway" id="UPA00538">
    <property type="reaction ID" value="UER00592"/>
</dbReference>
<dbReference type="GO" id="GO:0009249">
    <property type="term" value="P:protein lipoylation"/>
    <property type="evidence" value="ECO:0007669"/>
    <property type="project" value="InterPro"/>
</dbReference>
<keyword evidence="3 5" id="KW-0808">Transferase</keyword>
<feature type="compositionally biased region" description="Polar residues" evidence="9">
    <location>
        <begin position="72"/>
        <end position="81"/>
    </location>
</feature>
<dbReference type="PIRSF" id="PIRSF016262">
    <property type="entry name" value="LPLase"/>
    <property type="match status" value="1"/>
</dbReference>
<dbReference type="EMBL" id="CH476615">
    <property type="protein sequence ID" value="EEP75674.1"/>
    <property type="molecule type" value="Genomic_DNA"/>
</dbReference>
<comment type="catalytic activity">
    <reaction evidence="5">
        <text>octanoyl-[ACP] + L-lysyl-[protein] = N(6)-octanoyl-L-lysyl-[protein] + holo-[ACP] + H(+)</text>
        <dbReference type="Rhea" id="RHEA:17665"/>
        <dbReference type="Rhea" id="RHEA-COMP:9636"/>
        <dbReference type="Rhea" id="RHEA-COMP:9685"/>
        <dbReference type="Rhea" id="RHEA-COMP:9752"/>
        <dbReference type="Rhea" id="RHEA-COMP:9928"/>
        <dbReference type="ChEBI" id="CHEBI:15378"/>
        <dbReference type="ChEBI" id="CHEBI:29969"/>
        <dbReference type="ChEBI" id="CHEBI:64479"/>
        <dbReference type="ChEBI" id="CHEBI:78463"/>
        <dbReference type="ChEBI" id="CHEBI:78809"/>
        <dbReference type="EC" id="2.3.1.181"/>
    </reaction>
</comment>
<feature type="binding site" evidence="7">
    <location>
        <begin position="110"/>
        <end position="117"/>
    </location>
    <ligand>
        <name>substrate</name>
    </ligand>
</feature>
<dbReference type="SUPFAM" id="SSF55681">
    <property type="entry name" value="Class II aaRS and biotin synthetases"/>
    <property type="match status" value="1"/>
</dbReference>
<comment type="similarity">
    <text evidence="2 5">Belongs to the LipB family.</text>
</comment>
<dbReference type="InterPro" id="IPR020605">
    <property type="entry name" value="Octanoyltransferase_CS"/>
</dbReference>
<evidence type="ECO:0000313" key="11">
    <source>
        <dbReference type="EMBL" id="EEP75674.1"/>
    </source>
</evidence>
<dbReference type="PROSITE" id="PS51733">
    <property type="entry name" value="BPL_LPL_CATALYTIC"/>
    <property type="match status" value="1"/>
</dbReference>
<evidence type="ECO:0000256" key="8">
    <source>
        <dbReference type="PIRSR" id="PIRSR016262-3"/>
    </source>
</evidence>
<evidence type="ECO:0000256" key="2">
    <source>
        <dbReference type="ARBA" id="ARBA00007907"/>
    </source>
</evidence>
<dbReference type="NCBIfam" id="TIGR00214">
    <property type="entry name" value="lipB"/>
    <property type="match status" value="1"/>
</dbReference>
<dbReference type="STRING" id="336963.C4JE98"/>
<dbReference type="Gene3D" id="3.30.930.10">
    <property type="entry name" value="Bira Bifunctional Protein, Domain 2"/>
    <property type="match status" value="1"/>
</dbReference>
<dbReference type="Proteomes" id="UP000002058">
    <property type="component" value="Unassembled WGS sequence"/>
</dbReference>
<comment type="function">
    <text evidence="5">Catalyzes the transfer of endogenously produced octanoic acid from octanoyl-acyl-carrier-protein onto the lipoyl domains of lipoate-dependent enzymes. Lipoyl-ACP can also act as a substrate although octanoyl-ACP is likely to be the physiological substrate.</text>
</comment>
<dbReference type="FunFam" id="3.30.930.10:FF:000108">
    <property type="entry name" value="Octanoyltransferase"/>
    <property type="match status" value="1"/>
</dbReference>
<feature type="region of interest" description="Disordered" evidence="9">
    <location>
        <begin position="63"/>
        <end position="83"/>
    </location>
</feature>
<reference evidence="12" key="1">
    <citation type="journal article" date="2009" name="Genome Res.">
        <title>Comparative genomic analyses of the human fungal pathogens Coccidioides and their relatives.</title>
        <authorList>
            <person name="Sharpton T.J."/>
            <person name="Stajich J.E."/>
            <person name="Rounsley S.D."/>
            <person name="Gardner M.J."/>
            <person name="Wortman J.R."/>
            <person name="Jordar V.S."/>
            <person name="Maiti R."/>
            <person name="Kodira C.D."/>
            <person name="Neafsey D.E."/>
            <person name="Zeng Q."/>
            <person name="Hung C.-Y."/>
            <person name="McMahan C."/>
            <person name="Muszewska A."/>
            <person name="Grynberg M."/>
            <person name="Mandel M.A."/>
            <person name="Kellner E.M."/>
            <person name="Barker B.M."/>
            <person name="Galgiani J.N."/>
            <person name="Orbach M.J."/>
            <person name="Kirkland T.N."/>
            <person name="Cole G.T."/>
            <person name="Henn M.R."/>
            <person name="Birren B.W."/>
            <person name="Taylor J.W."/>
        </authorList>
    </citation>
    <scope>NUCLEOTIDE SEQUENCE [LARGE SCALE GENOMIC DNA]</scope>
    <source>
        <strain evidence="12">UAMH 1704</strain>
    </source>
</reference>
<dbReference type="InterPro" id="IPR000544">
    <property type="entry name" value="Octanoyltransferase"/>
</dbReference>
<dbReference type="PROSITE" id="PS01313">
    <property type="entry name" value="LIPB"/>
    <property type="match status" value="1"/>
</dbReference>
<dbReference type="AlphaFoldDB" id="C4JE98"/>
<feature type="binding site" evidence="7">
    <location>
        <begin position="205"/>
        <end position="207"/>
    </location>
    <ligand>
        <name>substrate</name>
    </ligand>
</feature>
<dbReference type="OrthoDB" id="19908at2759"/>
<evidence type="ECO:0000256" key="7">
    <source>
        <dbReference type="PIRSR" id="PIRSR016262-2"/>
    </source>
</evidence>
<gene>
    <name evidence="11" type="ORF">UREG_00520</name>
</gene>
<dbReference type="HOGENOM" id="CLU_035168_0_0_1"/>
<name>C4JE98_UNCRE</name>
<dbReference type="EC" id="2.3.1.181" evidence="5"/>
<dbReference type="VEuPathDB" id="FungiDB:UREG_00520"/>
<dbReference type="GO" id="GO:0033819">
    <property type="term" value="F:lipoyl(octanoyl) transferase activity"/>
    <property type="evidence" value="ECO:0007669"/>
    <property type="project" value="UniProtKB-EC"/>
</dbReference>
<feature type="domain" description="BPL/LPL catalytic" evidence="10">
    <location>
        <begin position="45"/>
        <end position="264"/>
    </location>
</feature>
<evidence type="ECO:0000313" key="12">
    <source>
        <dbReference type="Proteomes" id="UP000002058"/>
    </source>
</evidence>